<dbReference type="Proteomes" id="UP000054047">
    <property type="component" value="Unassembled WGS sequence"/>
</dbReference>
<dbReference type="AlphaFoldDB" id="A0A0C2FGL2"/>
<dbReference type="OrthoDB" id="5870942at2759"/>
<dbReference type="InterPro" id="IPR052925">
    <property type="entry name" value="Phage_Integrase-like_Recomb"/>
</dbReference>
<feature type="domain" description="Tyr recombinase" evidence="2">
    <location>
        <begin position="134"/>
        <end position="317"/>
    </location>
</feature>
<reference evidence="3 4" key="1">
    <citation type="submission" date="2013-12" db="EMBL/GenBank/DDBJ databases">
        <title>Draft genome of the parsitic nematode Ancylostoma duodenale.</title>
        <authorList>
            <person name="Mitreva M."/>
        </authorList>
    </citation>
    <scope>NUCLEOTIDE SEQUENCE [LARGE SCALE GENOMIC DNA]</scope>
    <source>
        <strain evidence="3 4">Zhejiang</strain>
    </source>
</reference>
<dbReference type="PROSITE" id="PS51898">
    <property type="entry name" value="TYR_RECOMBINASE"/>
    <property type="match status" value="1"/>
</dbReference>
<protein>
    <submittedName>
        <fullName evidence="3">Site-specific recombinase, phage integrase family</fullName>
    </submittedName>
</protein>
<evidence type="ECO:0000259" key="2">
    <source>
        <dbReference type="PROSITE" id="PS51898"/>
    </source>
</evidence>
<dbReference type="EMBL" id="KN780459">
    <property type="protein sequence ID" value="KIH44081.1"/>
    <property type="molecule type" value="Genomic_DNA"/>
</dbReference>
<keyword evidence="4" id="KW-1185">Reference proteome</keyword>
<dbReference type="GO" id="GO:0006310">
    <property type="term" value="P:DNA recombination"/>
    <property type="evidence" value="ECO:0007669"/>
    <property type="project" value="UniProtKB-KW"/>
</dbReference>
<dbReference type="PANTHER" id="PTHR34605:SF3">
    <property type="entry name" value="P CELL-TYPE AGGLUTINATION PROTEIN MAP4-LIKE-RELATED"/>
    <property type="match status" value="1"/>
</dbReference>
<dbReference type="PANTHER" id="PTHR34605">
    <property type="entry name" value="PHAGE_INTEGRASE DOMAIN-CONTAINING PROTEIN"/>
    <property type="match status" value="1"/>
</dbReference>
<evidence type="ECO:0000313" key="3">
    <source>
        <dbReference type="EMBL" id="KIH44081.1"/>
    </source>
</evidence>
<dbReference type="InterPro" id="IPR002104">
    <property type="entry name" value="Integrase_catalytic"/>
</dbReference>
<dbReference type="GO" id="GO:0003677">
    <property type="term" value="F:DNA binding"/>
    <property type="evidence" value="ECO:0007669"/>
    <property type="project" value="InterPro"/>
</dbReference>
<organism evidence="3 4">
    <name type="scientific">Ancylostoma duodenale</name>
    <dbReference type="NCBI Taxonomy" id="51022"/>
    <lineage>
        <taxon>Eukaryota</taxon>
        <taxon>Metazoa</taxon>
        <taxon>Ecdysozoa</taxon>
        <taxon>Nematoda</taxon>
        <taxon>Chromadorea</taxon>
        <taxon>Rhabditida</taxon>
        <taxon>Rhabditina</taxon>
        <taxon>Rhabditomorpha</taxon>
        <taxon>Strongyloidea</taxon>
        <taxon>Ancylostomatidae</taxon>
        <taxon>Ancylostomatinae</taxon>
        <taxon>Ancylostoma</taxon>
    </lineage>
</organism>
<dbReference type="Gene3D" id="1.10.443.10">
    <property type="entry name" value="Intergrase catalytic core"/>
    <property type="match status" value="1"/>
</dbReference>
<keyword evidence="1" id="KW-0233">DNA recombination</keyword>
<sequence>MGSRTLFIVSDPSLDQRRQEAQDTARLAVEAGMPSLGRIMEACIDESVAPGTLKIYRRVKQNFTAFASKFSMPLSALPKLRNLFIAHLIDSGRTKAIPYHVAALSHFFGPLSEVDKEIQRALLSSADRKSTPVTHRKKATPGDVKRVVQWALRLKTREAILGASMILIAFVAMLRVSELCAARLSDLTHKGKDLWWLQIRKSKTDQKSAGATVAFRIRGITASLWEQYRGMVDQSNPEQFLFETLGGDPFKTDYAARFIKKTLEGAGLGHKGLTSHSFRGGAATTAIRGGANPLNVMRAGRWKSVKALECYIDPTPL</sequence>
<dbReference type="InterPro" id="IPR013762">
    <property type="entry name" value="Integrase-like_cat_sf"/>
</dbReference>
<evidence type="ECO:0000256" key="1">
    <source>
        <dbReference type="ARBA" id="ARBA00023172"/>
    </source>
</evidence>
<gene>
    <name evidence="3" type="ORF">ANCDUO_25905</name>
</gene>
<proteinExistence type="predicted"/>
<dbReference type="SUPFAM" id="SSF56349">
    <property type="entry name" value="DNA breaking-rejoining enzymes"/>
    <property type="match status" value="1"/>
</dbReference>
<evidence type="ECO:0000313" key="4">
    <source>
        <dbReference type="Proteomes" id="UP000054047"/>
    </source>
</evidence>
<accession>A0A0C2FGL2</accession>
<name>A0A0C2FGL2_9BILA</name>
<dbReference type="GO" id="GO:0015074">
    <property type="term" value="P:DNA integration"/>
    <property type="evidence" value="ECO:0007669"/>
    <property type="project" value="InterPro"/>
</dbReference>
<dbReference type="Pfam" id="PF00589">
    <property type="entry name" value="Phage_integrase"/>
    <property type="match status" value="1"/>
</dbReference>
<dbReference type="InterPro" id="IPR011010">
    <property type="entry name" value="DNA_brk_join_enz"/>
</dbReference>